<sequence length="224" mass="25305">MGQTEREKGLKKKPPPKKKKKTSPGSESETWSMQYTWAIQYPLPHSSITVHHLVVVVSTVCHVSLQIVFLSRCPAESCTVRIPKSRLCMVQKAAQVDMSSETWVRKPHKCEDDMYGRVSDVMLPRYKSAFLRHICCSIDWESSGTAAVMNDPCVAREGSDITPTSYAVGQPHHIIVYGNHDTRVRRAVRASRLCASIFTIAQKSQLQNSNQQMADTFSRRRTPE</sequence>
<protein>
    <submittedName>
        <fullName evidence="2">Uncharacterized protein</fullName>
    </submittedName>
</protein>
<keyword evidence="3" id="KW-1185">Reference proteome</keyword>
<feature type="compositionally biased region" description="Basic residues" evidence="1">
    <location>
        <begin position="9"/>
        <end position="22"/>
    </location>
</feature>
<evidence type="ECO:0000313" key="2">
    <source>
        <dbReference type="EMBL" id="KAK7517634.1"/>
    </source>
</evidence>
<accession>A0ABR1KS23</accession>
<organism evidence="2 3">
    <name type="scientific">Phyllosticta citriasiana</name>
    <dbReference type="NCBI Taxonomy" id="595635"/>
    <lineage>
        <taxon>Eukaryota</taxon>
        <taxon>Fungi</taxon>
        <taxon>Dikarya</taxon>
        <taxon>Ascomycota</taxon>
        <taxon>Pezizomycotina</taxon>
        <taxon>Dothideomycetes</taxon>
        <taxon>Dothideomycetes incertae sedis</taxon>
        <taxon>Botryosphaeriales</taxon>
        <taxon>Phyllostictaceae</taxon>
        <taxon>Phyllosticta</taxon>
    </lineage>
</organism>
<evidence type="ECO:0000313" key="3">
    <source>
        <dbReference type="Proteomes" id="UP001363622"/>
    </source>
</evidence>
<comment type="caution">
    <text evidence="2">The sequence shown here is derived from an EMBL/GenBank/DDBJ whole genome shotgun (WGS) entry which is preliminary data.</text>
</comment>
<proteinExistence type="predicted"/>
<evidence type="ECO:0000256" key="1">
    <source>
        <dbReference type="SAM" id="MobiDB-lite"/>
    </source>
</evidence>
<name>A0ABR1KS23_9PEZI</name>
<reference evidence="2 3" key="1">
    <citation type="submission" date="2024-04" db="EMBL/GenBank/DDBJ databases">
        <title>Phyllosticta paracitricarpa is synonymous to the EU quarantine fungus P. citricarpa based on phylogenomic analyses.</title>
        <authorList>
            <consortium name="Lawrence Berkeley National Laboratory"/>
            <person name="Van Ingen-Buijs V.A."/>
            <person name="Van Westerhoven A.C."/>
            <person name="Haridas S."/>
            <person name="Skiadas P."/>
            <person name="Martin F."/>
            <person name="Groenewald J.Z."/>
            <person name="Crous P.W."/>
            <person name="Seidl M.F."/>
        </authorList>
    </citation>
    <scope>NUCLEOTIDE SEQUENCE [LARGE SCALE GENOMIC DNA]</scope>
    <source>
        <strain evidence="2 3">CBS 123371</strain>
    </source>
</reference>
<dbReference type="Proteomes" id="UP001363622">
    <property type="component" value="Unassembled WGS sequence"/>
</dbReference>
<gene>
    <name evidence="2" type="ORF">IWZ03DRAFT_176393</name>
</gene>
<dbReference type="EMBL" id="JBBPHU010000005">
    <property type="protein sequence ID" value="KAK7517634.1"/>
    <property type="molecule type" value="Genomic_DNA"/>
</dbReference>
<feature type="region of interest" description="Disordered" evidence="1">
    <location>
        <begin position="1"/>
        <end position="28"/>
    </location>
</feature>